<gene>
    <name evidence="2" type="ORF">PPTG_21899</name>
</gene>
<organism evidence="2 3">
    <name type="scientific">Phytophthora nicotianae (strain INRA-310)</name>
    <name type="common">Phytophthora parasitica</name>
    <dbReference type="NCBI Taxonomy" id="761204"/>
    <lineage>
        <taxon>Eukaryota</taxon>
        <taxon>Sar</taxon>
        <taxon>Stramenopiles</taxon>
        <taxon>Oomycota</taxon>
        <taxon>Peronosporomycetes</taxon>
        <taxon>Peronosporales</taxon>
        <taxon>Peronosporaceae</taxon>
        <taxon>Phytophthora</taxon>
    </lineage>
</organism>
<dbReference type="VEuPathDB" id="FungiDB:PPTG_21899"/>
<protein>
    <submittedName>
        <fullName evidence="2">Uncharacterized protein</fullName>
    </submittedName>
</protein>
<evidence type="ECO:0000313" key="2">
    <source>
        <dbReference type="EMBL" id="ETN16338.1"/>
    </source>
</evidence>
<proteinExistence type="predicted"/>
<dbReference type="RefSeq" id="XP_008898849.1">
    <property type="nucleotide sequence ID" value="XM_008900601.1"/>
</dbReference>
<dbReference type="Proteomes" id="UP000018817">
    <property type="component" value="Unassembled WGS sequence"/>
</dbReference>
<dbReference type="STRING" id="761204.W2QTD2"/>
<reference evidence="3" key="1">
    <citation type="submission" date="2011-12" db="EMBL/GenBank/DDBJ databases">
        <authorList>
            <consortium name="The Broad Institute Genome Sequencing Platform"/>
            <person name="Russ C."/>
            <person name="Tyler B."/>
            <person name="Panabieres F."/>
            <person name="Shan W."/>
            <person name="Tripathy S."/>
            <person name="Grunwald N."/>
            <person name="Machado M."/>
            <person name="Young S.K."/>
            <person name="Zeng Q."/>
            <person name="Gargeya S."/>
            <person name="Fitzgerald M."/>
            <person name="Haas B."/>
            <person name="Abouelleil A."/>
            <person name="Alvarado L."/>
            <person name="Arachchi H.M."/>
            <person name="Berlin A."/>
            <person name="Chapman S.B."/>
            <person name="Gearin G."/>
            <person name="Goldberg J."/>
            <person name="Griggs A."/>
            <person name="Gujja S."/>
            <person name="Hansen M."/>
            <person name="Heiman D."/>
            <person name="Howarth C."/>
            <person name="Larimer J."/>
            <person name="Lui A."/>
            <person name="MacDonald P.J.P."/>
            <person name="McCowen C."/>
            <person name="Montmayeur A."/>
            <person name="Murphy C."/>
            <person name="Neiman D."/>
            <person name="Pearson M."/>
            <person name="Priest M."/>
            <person name="Roberts A."/>
            <person name="Saif S."/>
            <person name="Shea T."/>
            <person name="Sisk P."/>
            <person name="Stolte C."/>
            <person name="Sykes S."/>
            <person name="Wortman J."/>
            <person name="Nusbaum C."/>
            <person name="Birren B."/>
        </authorList>
    </citation>
    <scope>NUCLEOTIDE SEQUENCE [LARGE SCALE GENOMIC DNA]</scope>
    <source>
        <strain evidence="3">INRA-310</strain>
    </source>
</reference>
<dbReference type="GeneID" id="20190498"/>
<sequence length="171" mass="18981">MELHVVAATRPATDDNMADDGRFRVDIESSSSILSSHDETDAAAPPRSFTPTQVRSDPPFGGHVPAHRLSPEREPNDEEHILATKLLLLLKTANLADLPWKSCKLCTTRTQVRQVAIRMLVVNNPVSLIAEKHKKNVALVVYRKEDKNAAVYAADIREDNMPDPENPLDVN</sequence>
<reference evidence="2 3" key="2">
    <citation type="submission" date="2013-11" db="EMBL/GenBank/DDBJ databases">
        <title>The Genome Sequence of Phytophthora parasitica INRA-310.</title>
        <authorList>
            <consortium name="The Broad Institute Genomics Platform"/>
            <person name="Russ C."/>
            <person name="Tyler B."/>
            <person name="Panabieres F."/>
            <person name="Shan W."/>
            <person name="Tripathy S."/>
            <person name="Grunwald N."/>
            <person name="Machado M."/>
            <person name="Johnson C.S."/>
            <person name="Arredondo F."/>
            <person name="Hong C."/>
            <person name="Coffey M."/>
            <person name="Young S.K."/>
            <person name="Zeng Q."/>
            <person name="Gargeya S."/>
            <person name="Fitzgerald M."/>
            <person name="Abouelleil A."/>
            <person name="Alvarado L."/>
            <person name="Chapman S.B."/>
            <person name="Gainer-Dewar J."/>
            <person name="Goldberg J."/>
            <person name="Griggs A."/>
            <person name="Gujja S."/>
            <person name="Hansen M."/>
            <person name="Howarth C."/>
            <person name="Imamovic A."/>
            <person name="Ireland A."/>
            <person name="Larimer J."/>
            <person name="McCowan C."/>
            <person name="Murphy C."/>
            <person name="Pearson M."/>
            <person name="Poon T.W."/>
            <person name="Priest M."/>
            <person name="Roberts A."/>
            <person name="Saif S."/>
            <person name="Shea T."/>
            <person name="Sykes S."/>
            <person name="Wortman J."/>
            <person name="Nusbaum C."/>
            <person name="Birren B."/>
        </authorList>
    </citation>
    <scope>NUCLEOTIDE SEQUENCE [LARGE SCALE GENOMIC DNA]</scope>
    <source>
        <strain evidence="2 3">INRA-310</strain>
    </source>
</reference>
<evidence type="ECO:0000313" key="3">
    <source>
        <dbReference type="Proteomes" id="UP000018817"/>
    </source>
</evidence>
<accession>W2QTD2</accession>
<evidence type="ECO:0000256" key="1">
    <source>
        <dbReference type="SAM" id="MobiDB-lite"/>
    </source>
</evidence>
<dbReference type="EMBL" id="KI669569">
    <property type="protein sequence ID" value="ETN16338.1"/>
    <property type="molecule type" value="Genomic_DNA"/>
</dbReference>
<dbReference type="AlphaFoldDB" id="W2QTD2"/>
<name>W2QTD2_PHYN3</name>
<feature type="region of interest" description="Disordered" evidence="1">
    <location>
        <begin position="1"/>
        <end position="76"/>
    </location>
</feature>